<evidence type="ECO:0000313" key="3">
    <source>
        <dbReference type="Proteomes" id="UP001209755"/>
    </source>
</evidence>
<dbReference type="Proteomes" id="UP001209755">
    <property type="component" value="Unassembled WGS sequence"/>
</dbReference>
<organism evidence="2 3">
    <name type="scientific">Rhodobium gokarnense</name>
    <dbReference type="NCBI Taxonomy" id="364296"/>
    <lineage>
        <taxon>Bacteria</taxon>
        <taxon>Pseudomonadati</taxon>
        <taxon>Pseudomonadota</taxon>
        <taxon>Alphaproteobacteria</taxon>
        <taxon>Hyphomicrobiales</taxon>
        <taxon>Rhodobiaceae</taxon>
        <taxon>Rhodobium</taxon>
    </lineage>
</organism>
<feature type="transmembrane region" description="Helical" evidence="1">
    <location>
        <begin position="6"/>
        <end position="25"/>
    </location>
</feature>
<evidence type="ECO:0000313" key="2">
    <source>
        <dbReference type="EMBL" id="MCW2306650.1"/>
    </source>
</evidence>
<keyword evidence="1" id="KW-0812">Transmembrane</keyword>
<evidence type="ECO:0000256" key="1">
    <source>
        <dbReference type="SAM" id="Phobius"/>
    </source>
</evidence>
<keyword evidence="1" id="KW-0472">Membrane</keyword>
<reference evidence="3" key="1">
    <citation type="submission" date="2023-07" db="EMBL/GenBank/DDBJ databases">
        <title>Genome sequencing of Purple Non-Sulfur Bacteria from various extreme environments.</title>
        <authorList>
            <person name="Mayer M."/>
        </authorList>
    </citation>
    <scope>NUCLEOTIDE SEQUENCE [LARGE SCALE GENOMIC DNA]</scope>
    <source>
        <strain evidence="3">DSM 17935</strain>
    </source>
</reference>
<comment type="caution">
    <text evidence="2">The sequence shown here is derived from an EMBL/GenBank/DDBJ whole genome shotgun (WGS) entry which is preliminary data.</text>
</comment>
<keyword evidence="1" id="KW-1133">Transmembrane helix</keyword>
<name>A0ABT3H8D4_9HYPH</name>
<keyword evidence="3" id="KW-1185">Reference proteome</keyword>
<sequence length="30" mass="3474">MTLDAQTIAHFVLFAVAMYIMYVAFVKESY</sequence>
<accession>A0ABT3H8D4</accession>
<gene>
    <name evidence="2" type="ORF">M2319_000969</name>
</gene>
<protein>
    <submittedName>
        <fullName evidence="2">Uncharacterized protein</fullName>
    </submittedName>
</protein>
<dbReference type="EMBL" id="JAOQNS010000002">
    <property type="protein sequence ID" value="MCW2306650.1"/>
    <property type="molecule type" value="Genomic_DNA"/>
</dbReference>
<proteinExistence type="predicted"/>